<dbReference type="NCBIfam" id="TIGR00406">
    <property type="entry name" value="prmA"/>
    <property type="match status" value="1"/>
</dbReference>
<evidence type="ECO:0000313" key="6">
    <source>
        <dbReference type="EMBL" id="HIR66196.1"/>
    </source>
</evidence>
<evidence type="ECO:0000256" key="3">
    <source>
        <dbReference type="ARBA" id="ARBA00022603"/>
    </source>
</evidence>
<reference evidence="6" key="2">
    <citation type="journal article" date="2021" name="PeerJ">
        <title>Extensive microbial diversity within the chicken gut microbiome revealed by metagenomics and culture.</title>
        <authorList>
            <person name="Gilroy R."/>
            <person name="Ravi A."/>
            <person name="Getino M."/>
            <person name="Pursley I."/>
            <person name="Horton D.L."/>
            <person name="Alikhan N.F."/>
            <person name="Baker D."/>
            <person name="Gharbi K."/>
            <person name="Hall N."/>
            <person name="Watson M."/>
            <person name="Adriaenssens E.M."/>
            <person name="Foster-Nyarko E."/>
            <person name="Jarju S."/>
            <person name="Secka A."/>
            <person name="Antonio M."/>
            <person name="Oren A."/>
            <person name="Chaudhuri R.R."/>
            <person name="La Ragione R."/>
            <person name="Hildebrand F."/>
            <person name="Pallen M.J."/>
        </authorList>
    </citation>
    <scope>NUCLEOTIDE SEQUENCE</scope>
    <source>
        <strain evidence="6">CHK121-14286</strain>
    </source>
</reference>
<evidence type="ECO:0000256" key="1">
    <source>
        <dbReference type="ARBA" id="ARBA00009741"/>
    </source>
</evidence>
<dbReference type="Pfam" id="PF06325">
    <property type="entry name" value="PrmA"/>
    <property type="match status" value="1"/>
</dbReference>
<evidence type="ECO:0000256" key="5">
    <source>
        <dbReference type="ARBA" id="ARBA00022691"/>
    </source>
</evidence>
<reference evidence="6" key="1">
    <citation type="submission" date="2020-10" db="EMBL/GenBank/DDBJ databases">
        <authorList>
            <person name="Gilroy R."/>
        </authorList>
    </citation>
    <scope>NUCLEOTIDE SEQUENCE</scope>
    <source>
        <strain evidence="6">CHK121-14286</strain>
    </source>
</reference>
<organism evidence="6 7">
    <name type="scientific">Candidatus Fimimonas gallinarum</name>
    <dbReference type="NCBI Taxonomy" id="2840821"/>
    <lineage>
        <taxon>Bacteria</taxon>
        <taxon>Pseudomonadati</taxon>
        <taxon>Myxococcota</taxon>
        <taxon>Myxococcia</taxon>
        <taxon>Myxococcales</taxon>
        <taxon>Cystobacterineae</taxon>
        <taxon>Myxococcaceae</taxon>
        <taxon>Myxococcaceae incertae sedis</taxon>
        <taxon>Candidatus Fimimonas</taxon>
    </lineage>
</organism>
<keyword evidence="3 6" id="KW-0489">Methyltransferase</keyword>
<dbReference type="InterPro" id="IPR050078">
    <property type="entry name" value="Ribosomal_L11_MeTrfase_PrmA"/>
</dbReference>
<sequence>MKYSEITVLTNAENAELVAYFLQEVCMDGVSIYDKNDLYNNPSWDYKDESAEAVYCDEVKVKGYCNKEDTQRVLNFLHKNLAHLKDAGSLSLFVDEVEGDAWVETWKKTFRPIETEKIVICPEWQSVQTDKKVLLLDTGIAFGTGQHETTAMCLAFAENLPLEGKRVLDVGCGSGILGLSALLLGARTAELVDIDSQATQIALHNAKINGLEGKCSIKTGNLTEQTQGSFDVIFANLTADILQLLFCGIDKVSGEGTLLVLSGILDTKLQQILQLYGEKFDILQTKQMGEWRALLLRRKQEKGEAK</sequence>
<dbReference type="PANTHER" id="PTHR43648">
    <property type="entry name" value="ELECTRON TRANSFER FLAVOPROTEIN BETA SUBUNIT LYSINE METHYLTRANSFERASE"/>
    <property type="match status" value="1"/>
</dbReference>
<dbReference type="PIRSF" id="PIRSF000401">
    <property type="entry name" value="RPL11_MTase"/>
    <property type="match status" value="1"/>
</dbReference>
<protein>
    <submittedName>
        <fullName evidence="6">50S ribosomal protein L11 methyltransferase</fullName>
    </submittedName>
</protein>
<dbReference type="GO" id="GO:0008276">
    <property type="term" value="F:protein methyltransferase activity"/>
    <property type="evidence" value="ECO:0007669"/>
    <property type="project" value="InterPro"/>
</dbReference>
<dbReference type="EMBL" id="DVHL01000040">
    <property type="protein sequence ID" value="HIR66196.1"/>
    <property type="molecule type" value="Genomic_DNA"/>
</dbReference>
<dbReference type="PANTHER" id="PTHR43648:SF1">
    <property type="entry name" value="ELECTRON TRANSFER FLAVOPROTEIN BETA SUBUNIT LYSINE METHYLTRANSFERASE"/>
    <property type="match status" value="1"/>
</dbReference>
<gene>
    <name evidence="6" type="primary">prmA</name>
    <name evidence="6" type="ORF">IAC95_04900</name>
</gene>
<keyword evidence="4" id="KW-0808">Transferase</keyword>
<comment type="similarity">
    <text evidence="1">Belongs to the methyltransferase superfamily. PrmA family.</text>
</comment>
<dbReference type="InterPro" id="IPR029063">
    <property type="entry name" value="SAM-dependent_MTases_sf"/>
</dbReference>
<evidence type="ECO:0000313" key="7">
    <source>
        <dbReference type="Proteomes" id="UP000824200"/>
    </source>
</evidence>
<dbReference type="InterPro" id="IPR004498">
    <property type="entry name" value="Ribosomal_PrmA_MeTrfase"/>
</dbReference>
<keyword evidence="6" id="KW-0689">Ribosomal protein</keyword>
<accession>A0A9D1E4Q3</accession>
<proteinExistence type="inferred from homology"/>
<name>A0A9D1E4Q3_9BACT</name>
<dbReference type="SUPFAM" id="SSF53335">
    <property type="entry name" value="S-adenosyl-L-methionine-dependent methyltransferases"/>
    <property type="match status" value="1"/>
</dbReference>
<dbReference type="Proteomes" id="UP000824200">
    <property type="component" value="Unassembled WGS sequence"/>
</dbReference>
<keyword evidence="5" id="KW-0949">S-adenosyl-L-methionine</keyword>
<dbReference type="GO" id="GO:0032259">
    <property type="term" value="P:methylation"/>
    <property type="evidence" value="ECO:0007669"/>
    <property type="project" value="UniProtKB-KW"/>
</dbReference>
<dbReference type="GO" id="GO:0005840">
    <property type="term" value="C:ribosome"/>
    <property type="evidence" value="ECO:0007669"/>
    <property type="project" value="UniProtKB-KW"/>
</dbReference>
<keyword evidence="6" id="KW-0687">Ribonucleoprotein</keyword>
<evidence type="ECO:0000256" key="4">
    <source>
        <dbReference type="ARBA" id="ARBA00022679"/>
    </source>
</evidence>
<dbReference type="CDD" id="cd02440">
    <property type="entry name" value="AdoMet_MTases"/>
    <property type="match status" value="1"/>
</dbReference>
<dbReference type="Gene3D" id="3.40.50.150">
    <property type="entry name" value="Vaccinia Virus protein VP39"/>
    <property type="match status" value="1"/>
</dbReference>
<evidence type="ECO:0000256" key="2">
    <source>
        <dbReference type="ARBA" id="ARBA00022490"/>
    </source>
</evidence>
<comment type="caution">
    <text evidence="6">The sequence shown here is derived from an EMBL/GenBank/DDBJ whole genome shotgun (WGS) entry which is preliminary data.</text>
</comment>
<keyword evidence="2" id="KW-0963">Cytoplasm</keyword>
<dbReference type="AlphaFoldDB" id="A0A9D1E4Q3"/>